<evidence type="ECO:0000256" key="1">
    <source>
        <dbReference type="ARBA" id="ARBA00004167"/>
    </source>
</evidence>
<keyword evidence="10" id="KW-1185">Reference proteome</keyword>
<evidence type="ECO:0000256" key="4">
    <source>
        <dbReference type="ARBA" id="ARBA00022679"/>
    </source>
</evidence>
<evidence type="ECO:0000256" key="8">
    <source>
        <dbReference type="RuleBase" id="RU366017"/>
    </source>
</evidence>
<proteinExistence type="inferred from homology"/>
<evidence type="ECO:0000313" key="10">
    <source>
        <dbReference type="Proteomes" id="UP001176961"/>
    </source>
</evidence>
<evidence type="ECO:0000313" key="9">
    <source>
        <dbReference type="EMBL" id="CAJ0605298.1"/>
    </source>
</evidence>
<evidence type="ECO:0000256" key="6">
    <source>
        <dbReference type="ARBA" id="ARBA00022989"/>
    </source>
</evidence>
<dbReference type="GO" id="GO:0016020">
    <property type="term" value="C:membrane"/>
    <property type="evidence" value="ECO:0007669"/>
    <property type="project" value="UniProtKB-SubCell"/>
</dbReference>
<dbReference type="GO" id="GO:0005737">
    <property type="term" value="C:cytoplasm"/>
    <property type="evidence" value="ECO:0007669"/>
    <property type="project" value="TreeGrafter"/>
</dbReference>
<comment type="caution">
    <text evidence="9">The sequence shown here is derived from an EMBL/GenBank/DDBJ whole genome shotgun (WGS) entry which is preliminary data.</text>
</comment>
<dbReference type="EMBL" id="CATQJL010000316">
    <property type="protein sequence ID" value="CAJ0605298.1"/>
    <property type="molecule type" value="Genomic_DNA"/>
</dbReference>
<keyword evidence="4 8" id="KW-0808">Transferase</keyword>
<name>A0AA36MCK8_CYLNA</name>
<dbReference type="EC" id="2.4.1.-" evidence="8"/>
<keyword evidence="5" id="KW-0812">Transmembrane</keyword>
<dbReference type="PANTHER" id="PTHR21461:SF40">
    <property type="entry name" value="GLYCOSYLTRANSFERASE FAMILY 92 PROTEIN"/>
    <property type="match status" value="1"/>
</dbReference>
<evidence type="ECO:0000256" key="7">
    <source>
        <dbReference type="ARBA" id="ARBA00023136"/>
    </source>
</evidence>
<dbReference type="AlphaFoldDB" id="A0AA36MCK8"/>
<accession>A0AA36MCK8</accession>
<keyword evidence="6" id="KW-1133">Transmembrane helix</keyword>
<dbReference type="Proteomes" id="UP001176961">
    <property type="component" value="Unassembled WGS sequence"/>
</dbReference>
<keyword evidence="7" id="KW-0472">Membrane</keyword>
<evidence type="ECO:0000256" key="3">
    <source>
        <dbReference type="ARBA" id="ARBA00022676"/>
    </source>
</evidence>
<organism evidence="9 10">
    <name type="scientific">Cylicocyclus nassatus</name>
    <name type="common">Nematode worm</name>
    <dbReference type="NCBI Taxonomy" id="53992"/>
    <lineage>
        <taxon>Eukaryota</taxon>
        <taxon>Metazoa</taxon>
        <taxon>Ecdysozoa</taxon>
        <taxon>Nematoda</taxon>
        <taxon>Chromadorea</taxon>
        <taxon>Rhabditida</taxon>
        <taxon>Rhabditina</taxon>
        <taxon>Rhabditomorpha</taxon>
        <taxon>Strongyloidea</taxon>
        <taxon>Strongylidae</taxon>
        <taxon>Cylicocyclus</taxon>
    </lineage>
</organism>
<dbReference type="InterPro" id="IPR008166">
    <property type="entry name" value="Glyco_transf_92"/>
</dbReference>
<comment type="subcellular location">
    <subcellularLocation>
        <location evidence="1">Membrane</location>
        <topology evidence="1">Single-pass membrane protein</topology>
    </subcellularLocation>
</comment>
<comment type="similarity">
    <text evidence="2 8">Belongs to the glycosyltransferase 92 family.</text>
</comment>
<dbReference type="GO" id="GO:0016757">
    <property type="term" value="F:glycosyltransferase activity"/>
    <property type="evidence" value="ECO:0007669"/>
    <property type="project" value="UniProtKB-UniRule"/>
</dbReference>
<keyword evidence="3 8" id="KW-0328">Glycosyltransferase</keyword>
<gene>
    <name evidence="9" type="ORF">CYNAS_LOCUS17281</name>
</gene>
<dbReference type="PANTHER" id="PTHR21461">
    <property type="entry name" value="GLYCOSYLTRANSFERASE FAMILY 92 PROTEIN"/>
    <property type="match status" value="1"/>
</dbReference>
<reference evidence="9" key="1">
    <citation type="submission" date="2023-07" db="EMBL/GenBank/DDBJ databases">
        <authorList>
            <consortium name="CYATHOMIX"/>
        </authorList>
    </citation>
    <scope>NUCLEOTIDE SEQUENCE</scope>
    <source>
        <strain evidence="9">N/A</strain>
    </source>
</reference>
<protein>
    <recommendedName>
        <fullName evidence="8">Glycosyltransferase family 92 protein</fullName>
        <ecNumber evidence="8">2.4.1.-</ecNumber>
    </recommendedName>
</protein>
<dbReference type="Pfam" id="PF01697">
    <property type="entry name" value="Glyco_transf_92"/>
    <property type="match status" value="1"/>
</dbReference>
<sequence length="329" mass="38602">MRALHGYSCPRASVACAQLIWVTAFVIDQILVKQDYIHSAFGYPYQTDVITSSIAKYGDKIYCRYFDMSMQEIGNPFKSVVFPEYTVMCLRRDGAKFMSLSESASGYYDYPVPIVDRTQYVPIHFFSVCLAPIHGTATKWLQLVEFIEHYKIQGATHFYIYISHIDEYSRMLIDDYVRTGDAEVIILRNRFKGMDEVWHSVQIQECLNRARGHSRWVAFVDLDERITPTNYSKTLRSYLKELNDDKIGGIQFRQRLVLQNAALPRRYTEANQIASWMPTRRFHNTSRVGRQWKCIVDPKKVLFMRKHKPDAFLKGYWLHQMKPEEGIVR</sequence>
<evidence type="ECO:0000256" key="2">
    <source>
        <dbReference type="ARBA" id="ARBA00007647"/>
    </source>
</evidence>
<evidence type="ECO:0000256" key="5">
    <source>
        <dbReference type="ARBA" id="ARBA00022692"/>
    </source>
</evidence>